<feature type="region of interest" description="Disordered" evidence="1">
    <location>
        <begin position="1"/>
        <end position="35"/>
    </location>
</feature>
<evidence type="ECO:0000256" key="1">
    <source>
        <dbReference type="SAM" id="MobiDB-lite"/>
    </source>
</evidence>
<evidence type="ECO:0000313" key="2">
    <source>
        <dbReference type="EMBL" id="KKL89920.1"/>
    </source>
</evidence>
<gene>
    <name evidence="2" type="ORF">LCGC14_1909850</name>
</gene>
<name>A0A0F9I7X5_9ZZZZ</name>
<dbReference type="AlphaFoldDB" id="A0A0F9I7X5"/>
<proteinExistence type="predicted"/>
<protein>
    <submittedName>
        <fullName evidence="2">Uncharacterized protein</fullName>
    </submittedName>
</protein>
<feature type="compositionally biased region" description="Pro residues" evidence="1">
    <location>
        <begin position="13"/>
        <end position="31"/>
    </location>
</feature>
<comment type="caution">
    <text evidence="2">The sequence shown here is derived from an EMBL/GenBank/DDBJ whole genome shotgun (WGS) entry which is preliminary data.</text>
</comment>
<organism evidence="2">
    <name type="scientific">marine sediment metagenome</name>
    <dbReference type="NCBI Taxonomy" id="412755"/>
    <lineage>
        <taxon>unclassified sequences</taxon>
        <taxon>metagenomes</taxon>
        <taxon>ecological metagenomes</taxon>
    </lineage>
</organism>
<sequence>MSQIPGVPGAAGAPPPGPPPAGGPPAGPLPPGGSAKYIVVQQGDLFRIVDAQTQELATGPDGAPLDNGGFATEQEATAQIAQMGPSGLPPEELPPELVV</sequence>
<accession>A0A0F9I7X5</accession>
<reference evidence="2" key="1">
    <citation type="journal article" date="2015" name="Nature">
        <title>Complex archaea that bridge the gap between prokaryotes and eukaryotes.</title>
        <authorList>
            <person name="Spang A."/>
            <person name="Saw J.H."/>
            <person name="Jorgensen S.L."/>
            <person name="Zaremba-Niedzwiedzka K."/>
            <person name="Martijn J."/>
            <person name="Lind A.E."/>
            <person name="van Eijk R."/>
            <person name="Schleper C."/>
            <person name="Guy L."/>
            <person name="Ettema T.J."/>
        </authorList>
    </citation>
    <scope>NUCLEOTIDE SEQUENCE</scope>
</reference>
<dbReference type="EMBL" id="LAZR01020154">
    <property type="protein sequence ID" value="KKL89920.1"/>
    <property type="molecule type" value="Genomic_DNA"/>
</dbReference>
<feature type="compositionally biased region" description="Low complexity" evidence="1">
    <location>
        <begin position="1"/>
        <end position="12"/>
    </location>
</feature>